<organism evidence="1">
    <name type="scientific">Anguilla anguilla</name>
    <name type="common">European freshwater eel</name>
    <name type="synonym">Muraena anguilla</name>
    <dbReference type="NCBI Taxonomy" id="7936"/>
    <lineage>
        <taxon>Eukaryota</taxon>
        <taxon>Metazoa</taxon>
        <taxon>Chordata</taxon>
        <taxon>Craniata</taxon>
        <taxon>Vertebrata</taxon>
        <taxon>Euteleostomi</taxon>
        <taxon>Actinopterygii</taxon>
        <taxon>Neopterygii</taxon>
        <taxon>Teleostei</taxon>
        <taxon>Anguilliformes</taxon>
        <taxon>Anguillidae</taxon>
        <taxon>Anguilla</taxon>
    </lineage>
</organism>
<accession>A0A0E9XM26</accession>
<evidence type="ECO:0000313" key="1">
    <source>
        <dbReference type="EMBL" id="JAI02739.1"/>
    </source>
</evidence>
<dbReference type="EMBL" id="GBXM01005839">
    <property type="protein sequence ID" value="JAI02739.1"/>
    <property type="molecule type" value="Transcribed_RNA"/>
</dbReference>
<dbReference type="AlphaFoldDB" id="A0A0E9XM26"/>
<reference evidence="1" key="1">
    <citation type="submission" date="2014-11" db="EMBL/GenBank/DDBJ databases">
        <authorList>
            <person name="Amaro Gonzalez C."/>
        </authorList>
    </citation>
    <scope>NUCLEOTIDE SEQUENCE</scope>
</reference>
<protein>
    <submittedName>
        <fullName evidence="1">Uncharacterized protein</fullName>
    </submittedName>
</protein>
<sequence length="39" mass="4472">MVKKKILFAFCQILDFLPPVILHSVISLFIKKVNKSNVV</sequence>
<reference evidence="1" key="2">
    <citation type="journal article" date="2015" name="Fish Shellfish Immunol.">
        <title>Early steps in the European eel (Anguilla anguilla)-Vibrio vulnificus interaction in the gills: Role of the RtxA13 toxin.</title>
        <authorList>
            <person name="Callol A."/>
            <person name="Pajuelo D."/>
            <person name="Ebbesson L."/>
            <person name="Teles M."/>
            <person name="MacKenzie S."/>
            <person name="Amaro C."/>
        </authorList>
    </citation>
    <scope>NUCLEOTIDE SEQUENCE</scope>
</reference>
<proteinExistence type="predicted"/>
<name>A0A0E9XM26_ANGAN</name>